<comment type="caution">
    <text evidence="3">The sequence shown here is derived from an EMBL/GenBank/DDBJ whole genome shotgun (WGS) entry which is preliminary data.</text>
</comment>
<evidence type="ECO:0000313" key="4">
    <source>
        <dbReference type="Proteomes" id="UP001165367"/>
    </source>
</evidence>
<dbReference type="SUPFAM" id="SSF48452">
    <property type="entry name" value="TPR-like"/>
    <property type="match status" value="1"/>
</dbReference>
<feature type="region of interest" description="Disordered" evidence="1">
    <location>
        <begin position="845"/>
        <end position="867"/>
    </location>
</feature>
<evidence type="ECO:0000313" key="3">
    <source>
        <dbReference type="EMBL" id="MCG2615575.1"/>
    </source>
</evidence>
<keyword evidence="2" id="KW-0732">Signal</keyword>
<organism evidence="3 4">
    <name type="scientific">Terrimonas ginsenosidimutans</name>
    <dbReference type="NCBI Taxonomy" id="2908004"/>
    <lineage>
        <taxon>Bacteria</taxon>
        <taxon>Pseudomonadati</taxon>
        <taxon>Bacteroidota</taxon>
        <taxon>Chitinophagia</taxon>
        <taxon>Chitinophagales</taxon>
        <taxon>Chitinophagaceae</taxon>
        <taxon>Terrimonas</taxon>
    </lineage>
</organism>
<dbReference type="RefSeq" id="WP_237873475.1">
    <property type="nucleotide sequence ID" value="NZ_JAKLTR010000009.1"/>
</dbReference>
<proteinExistence type="predicted"/>
<sequence>MAPARYITFTSFLLLFLFQAAPTCFAQMGFSFDIDKPKAFENRKLKSEKTPTDKKIKAPRRFLQNTVTHYNYYFNANKKLNEVLTRAKATFRDDYSKLLPFYNYSLDVTAADSIQLDSVSYKAQTGIVLHDLRNDWADNLYLLWGASYYLQKQFDSAYLMFQFINYAFAEKEKDGYYRTIGSARDGNSALSVSSKEKNGIVSRALSEPPSRNDAFIWQVRNYLAQNRLSDASTLIQILKTDSLFPARLHNDLEEVQAFLFYKQQMWDSAAVHLEKALSNASDRQEKARWEYLLGQLHESTQKLDAAADWYERSIAHTTDPIMDVYARLAGVRVHKNDSVKDYIAENIATLTKMARRDKYSDYRDIIYYMAAQMELERNNPEGALALLSKGTKYISDKSNLRNRIFLQMAELSFTGSLYRQSANFYDSIQMGDPIITDPQAIATKKKMSVRMAEYTETIARQDSLQKLAMMPEDQRRDRVKKMVRLLRKQQGLKDEGVVTTGSTLPSNQPPPSLFGETKGEWYFYNANARQKGINDFRTKWGTRKNTDNWRRSAAQSAMMMMNPSTNPALTGMINGADTASGAQFTFDALYARIPMSPEKLQVSNDSIQNALFNMGVAFIQELDDCSRGTSTLEELRTRFPDAPKMDEVLFNLYFCYRKNGETAKADAARRVLAGQFGKSNFNTIVTTGKDPNSTAPKPEVTKLYEHIYDLFIEGSFTEAVARKRSADSSYGKTYWTPQLLYIEAVYYVKQRDDSTAKKVLGNIISQFNGTPLAKKAATLLDVLNRRNEIEEELRNMVIKMPAEDTAQRRDPVAVTPPPVTTQPPSIVKTDIKLPVSKDSLNIKAPSQGVPGLVQKPTRFPKDSIPPDTLAATPDTAITTVVPKKDTAVVAPPTVVAPPGSPFSFNAEEPHYVLIILNKVDPVFVNEARNAFYRYNKDTYFNKIMQAELVELDTDNRLLLVSPFKNAAEAVAYVDQTRPKTSTEIVPWLKGGKYTYSVITEKNLQVLKGNKDINAYTEFLQKVVPGKF</sequence>
<feature type="signal peptide" evidence="2">
    <location>
        <begin position="1"/>
        <end position="26"/>
    </location>
</feature>
<keyword evidence="4" id="KW-1185">Reference proteome</keyword>
<name>A0ABS9KTB9_9BACT</name>
<reference evidence="3" key="1">
    <citation type="submission" date="2022-01" db="EMBL/GenBank/DDBJ databases">
        <authorList>
            <person name="Jo J.-H."/>
            <person name="Im W.-T."/>
        </authorList>
    </citation>
    <scope>NUCLEOTIDE SEQUENCE</scope>
    <source>
        <strain evidence="3">NA20</strain>
    </source>
</reference>
<accession>A0ABS9KTB9</accession>
<evidence type="ECO:0000256" key="1">
    <source>
        <dbReference type="SAM" id="MobiDB-lite"/>
    </source>
</evidence>
<feature type="region of interest" description="Disordered" evidence="1">
    <location>
        <begin position="805"/>
        <end position="825"/>
    </location>
</feature>
<feature type="chain" id="PRO_5045090880" evidence="2">
    <location>
        <begin position="27"/>
        <end position="1027"/>
    </location>
</feature>
<protein>
    <submittedName>
        <fullName evidence="3">Tetratricopeptide repeat protein</fullName>
    </submittedName>
</protein>
<dbReference type="InterPro" id="IPR011990">
    <property type="entry name" value="TPR-like_helical_dom_sf"/>
</dbReference>
<dbReference type="EMBL" id="JAKLTR010000009">
    <property type="protein sequence ID" value="MCG2615575.1"/>
    <property type="molecule type" value="Genomic_DNA"/>
</dbReference>
<gene>
    <name evidence="3" type="ORF">LZZ85_14840</name>
</gene>
<dbReference type="Gene3D" id="1.25.40.10">
    <property type="entry name" value="Tetratricopeptide repeat domain"/>
    <property type="match status" value="2"/>
</dbReference>
<evidence type="ECO:0000256" key="2">
    <source>
        <dbReference type="SAM" id="SignalP"/>
    </source>
</evidence>
<dbReference type="Proteomes" id="UP001165367">
    <property type="component" value="Unassembled WGS sequence"/>
</dbReference>